<sequence>MTALLTTQSPIKPIALLTIEQLSITLQEKVVLSTLDLSLDEGDILGLVGASGCGKTTLLNAIAGFSKPTKGKVIIDGHLLSSNGLSGGEYSVPAEQRQVGMIFQDYALFPHLTVKENIAFGLGKLGRAEQLEQIGHLLTLLKLNEYRDSYIHQLSGGQQQRVAIARALAPKPKLLLLDEPFSNIDARLRNELMVEIRQLLKQFKMTAIFVTHNKDEVFTFADKMAVMAQGKLLQLDAPNIVCQQPNSYQVADFLQLGSWLPCQVNSANVHSLLGDFDIANSGDKQTGLAYLLVKPSKLQLNSLVDKQNIANAQVEYISVTEQGYHYYLSSLDGLAKDKSLAFSKLSLYSDIALSFKQKVAVSIKPHDFLFFNKNN</sequence>
<dbReference type="PROSITE" id="PS00211">
    <property type="entry name" value="ABC_TRANSPORTER_1"/>
    <property type="match status" value="1"/>
</dbReference>
<dbReference type="Gene3D" id="3.40.50.300">
    <property type="entry name" value="P-loop containing nucleotide triphosphate hydrolases"/>
    <property type="match status" value="1"/>
</dbReference>
<dbReference type="SMART" id="SM00382">
    <property type="entry name" value="AAA"/>
    <property type="match status" value="1"/>
</dbReference>
<keyword evidence="8" id="KW-0472">Membrane</keyword>
<keyword evidence="7" id="KW-0406">Ion transport</keyword>
<dbReference type="Pfam" id="PF00005">
    <property type="entry name" value="ABC_tran"/>
    <property type="match status" value="1"/>
</dbReference>
<evidence type="ECO:0000313" key="11">
    <source>
        <dbReference type="Proteomes" id="UP000321822"/>
    </source>
</evidence>
<evidence type="ECO:0000256" key="5">
    <source>
        <dbReference type="ARBA" id="ARBA00022840"/>
    </source>
</evidence>
<dbReference type="InterPro" id="IPR003439">
    <property type="entry name" value="ABC_transporter-like_ATP-bd"/>
</dbReference>
<evidence type="ECO:0000313" key="10">
    <source>
        <dbReference type="EMBL" id="TWX66831.1"/>
    </source>
</evidence>
<dbReference type="Proteomes" id="UP000321822">
    <property type="component" value="Unassembled WGS sequence"/>
</dbReference>
<evidence type="ECO:0000256" key="6">
    <source>
        <dbReference type="ARBA" id="ARBA00023004"/>
    </source>
</evidence>
<dbReference type="InterPro" id="IPR050093">
    <property type="entry name" value="ABC_SmlMolc_Importer"/>
</dbReference>
<organism evidence="10 11">
    <name type="scientific">Colwellia demingiae</name>
    <dbReference type="NCBI Taxonomy" id="89401"/>
    <lineage>
        <taxon>Bacteria</taxon>
        <taxon>Pseudomonadati</taxon>
        <taxon>Pseudomonadota</taxon>
        <taxon>Gammaproteobacteria</taxon>
        <taxon>Alteromonadales</taxon>
        <taxon>Colwelliaceae</taxon>
        <taxon>Colwellia</taxon>
    </lineage>
</organism>
<name>A0A5C6QDJ2_9GAMM</name>
<keyword evidence="3" id="KW-0410">Iron transport</keyword>
<dbReference type="GO" id="GO:0005524">
    <property type="term" value="F:ATP binding"/>
    <property type="evidence" value="ECO:0007669"/>
    <property type="project" value="UniProtKB-KW"/>
</dbReference>
<accession>A0A5C6QDJ2</accession>
<dbReference type="GO" id="GO:0016020">
    <property type="term" value="C:membrane"/>
    <property type="evidence" value="ECO:0007669"/>
    <property type="project" value="InterPro"/>
</dbReference>
<dbReference type="AlphaFoldDB" id="A0A5C6QDJ2"/>
<keyword evidence="11" id="KW-1185">Reference proteome</keyword>
<feature type="domain" description="ABC transporter" evidence="9">
    <location>
        <begin position="17"/>
        <end position="254"/>
    </location>
</feature>
<dbReference type="InterPro" id="IPR015853">
    <property type="entry name" value="ABC_transpr_FbpC"/>
</dbReference>
<evidence type="ECO:0000256" key="7">
    <source>
        <dbReference type="ARBA" id="ARBA00023065"/>
    </source>
</evidence>
<dbReference type="InterPro" id="IPR003593">
    <property type="entry name" value="AAA+_ATPase"/>
</dbReference>
<evidence type="ECO:0000256" key="8">
    <source>
        <dbReference type="ARBA" id="ARBA00023136"/>
    </source>
</evidence>
<reference evidence="10 11" key="1">
    <citation type="submission" date="2019-07" db="EMBL/GenBank/DDBJ databases">
        <title>Genomes of sea-ice associated Colwellia species.</title>
        <authorList>
            <person name="Bowman J.P."/>
        </authorList>
    </citation>
    <scope>NUCLEOTIDE SEQUENCE [LARGE SCALE GENOMIC DNA]</scope>
    <source>
        <strain evidence="10 11">ACAM 459</strain>
    </source>
</reference>
<dbReference type="GO" id="GO:0016887">
    <property type="term" value="F:ATP hydrolysis activity"/>
    <property type="evidence" value="ECO:0007669"/>
    <property type="project" value="InterPro"/>
</dbReference>
<keyword evidence="2" id="KW-1003">Cell membrane</keyword>
<evidence type="ECO:0000256" key="3">
    <source>
        <dbReference type="ARBA" id="ARBA00022496"/>
    </source>
</evidence>
<dbReference type="PANTHER" id="PTHR42781:SF4">
    <property type="entry name" value="SPERMIDINE_PUTRESCINE IMPORT ATP-BINDING PROTEIN POTA"/>
    <property type="match status" value="1"/>
</dbReference>
<evidence type="ECO:0000256" key="2">
    <source>
        <dbReference type="ARBA" id="ARBA00022475"/>
    </source>
</evidence>
<keyword evidence="6" id="KW-0408">Iron</keyword>
<evidence type="ECO:0000256" key="4">
    <source>
        <dbReference type="ARBA" id="ARBA00022741"/>
    </source>
</evidence>
<comment type="caution">
    <text evidence="10">The sequence shown here is derived from an EMBL/GenBank/DDBJ whole genome shotgun (WGS) entry which is preliminary data.</text>
</comment>
<dbReference type="GO" id="GO:0015408">
    <property type="term" value="F:ABC-type ferric iron transporter activity"/>
    <property type="evidence" value="ECO:0007669"/>
    <property type="project" value="InterPro"/>
</dbReference>
<dbReference type="OrthoDB" id="9802264at2"/>
<proteinExistence type="predicted"/>
<dbReference type="PANTHER" id="PTHR42781">
    <property type="entry name" value="SPERMIDINE/PUTRESCINE IMPORT ATP-BINDING PROTEIN POTA"/>
    <property type="match status" value="1"/>
</dbReference>
<evidence type="ECO:0000259" key="9">
    <source>
        <dbReference type="PROSITE" id="PS50893"/>
    </source>
</evidence>
<dbReference type="FunFam" id="3.40.50.300:FF:000425">
    <property type="entry name" value="Probable ABC transporter, ATP-binding subunit"/>
    <property type="match status" value="1"/>
</dbReference>
<dbReference type="EMBL" id="VOLT01000007">
    <property type="protein sequence ID" value="TWX66831.1"/>
    <property type="molecule type" value="Genomic_DNA"/>
</dbReference>
<dbReference type="GO" id="GO:0015697">
    <property type="term" value="P:quaternary ammonium group transport"/>
    <property type="evidence" value="ECO:0007669"/>
    <property type="project" value="UniProtKB-ARBA"/>
</dbReference>
<evidence type="ECO:0000256" key="1">
    <source>
        <dbReference type="ARBA" id="ARBA00022448"/>
    </source>
</evidence>
<protein>
    <submittedName>
        <fullName evidence="10">ABC transporter ATP-binding protein</fullName>
    </submittedName>
</protein>
<dbReference type="InterPro" id="IPR017871">
    <property type="entry name" value="ABC_transporter-like_CS"/>
</dbReference>
<dbReference type="SUPFAM" id="SSF52540">
    <property type="entry name" value="P-loop containing nucleoside triphosphate hydrolases"/>
    <property type="match status" value="1"/>
</dbReference>
<keyword evidence="5 10" id="KW-0067">ATP-binding</keyword>
<keyword evidence="1" id="KW-0813">Transport</keyword>
<gene>
    <name evidence="10" type="ORF">ESZ36_14850</name>
</gene>
<dbReference type="PROSITE" id="PS50893">
    <property type="entry name" value="ABC_TRANSPORTER_2"/>
    <property type="match status" value="1"/>
</dbReference>
<keyword evidence="4" id="KW-0547">Nucleotide-binding</keyword>
<dbReference type="RefSeq" id="WP_146789294.1">
    <property type="nucleotide sequence ID" value="NZ_VOLT01000007.1"/>
</dbReference>
<dbReference type="CDD" id="cd03259">
    <property type="entry name" value="ABC_Carb_Solutes_like"/>
    <property type="match status" value="1"/>
</dbReference>
<dbReference type="InterPro" id="IPR027417">
    <property type="entry name" value="P-loop_NTPase"/>
</dbReference>